<dbReference type="InterPro" id="IPR002925">
    <property type="entry name" value="Dienelactn_hydro"/>
</dbReference>
<comment type="caution">
    <text evidence="2">The sequence shown here is derived from an EMBL/GenBank/DDBJ whole genome shotgun (WGS) entry which is preliminary data.</text>
</comment>
<dbReference type="InterPro" id="IPR050261">
    <property type="entry name" value="FrsA_esterase"/>
</dbReference>
<evidence type="ECO:0000313" key="2">
    <source>
        <dbReference type="EMBL" id="MCJ2187841.1"/>
    </source>
</evidence>
<proteinExistence type="predicted"/>
<evidence type="ECO:0000313" key="3">
    <source>
        <dbReference type="Proteomes" id="UP001202281"/>
    </source>
</evidence>
<organism evidence="2 3">
    <name type="scientific">Novosphingobium beihaiensis</name>
    <dbReference type="NCBI Taxonomy" id="2930389"/>
    <lineage>
        <taxon>Bacteria</taxon>
        <taxon>Pseudomonadati</taxon>
        <taxon>Pseudomonadota</taxon>
        <taxon>Alphaproteobacteria</taxon>
        <taxon>Sphingomonadales</taxon>
        <taxon>Sphingomonadaceae</taxon>
        <taxon>Novosphingobium</taxon>
    </lineage>
</organism>
<protein>
    <submittedName>
        <fullName evidence="2">Dienelactone hydrolase family protein</fullName>
    </submittedName>
</protein>
<name>A0ABT0BS38_9SPHN</name>
<gene>
    <name evidence="2" type="ORF">MTR66_13565</name>
</gene>
<feature type="domain" description="Dienelactone hydrolase" evidence="1">
    <location>
        <begin position="17"/>
        <end position="234"/>
    </location>
</feature>
<dbReference type="GO" id="GO:0016787">
    <property type="term" value="F:hydrolase activity"/>
    <property type="evidence" value="ECO:0007669"/>
    <property type="project" value="UniProtKB-KW"/>
</dbReference>
<dbReference type="Gene3D" id="3.40.50.1820">
    <property type="entry name" value="alpha/beta hydrolase"/>
    <property type="match status" value="1"/>
</dbReference>
<dbReference type="RefSeq" id="WP_243921932.1">
    <property type="nucleotide sequence ID" value="NZ_JALHLG010000020.1"/>
</dbReference>
<evidence type="ECO:0000259" key="1">
    <source>
        <dbReference type="Pfam" id="PF01738"/>
    </source>
</evidence>
<dbReference type="InterPro" id="IPR029058">
    <property type="entry name" value="AB_hydrolase_fold"/>
</dbReference>
<accession>A0ABT0BS38</accession>
<dbReference type="Proteomes" id="UP001202281">
    <property type="component" value="Unassembled WGS sequence"/>
</dbReference>
<keyword evidence="3" id="KW-1185">Reference proteome</keyword>
<reference evidence="2 3" key="1">
    <citation type="submission" date="2022-04" db="EMBL/GenBank/DDBJ databases">
        <title>Identification of a novel bacterium isolated from mangrove sediments.</title>
        <authorList>
            <person name="Pan X."/>
        </authorList>
    </citation>
    <scope>NUCLEOTIDE SEQUENCE [LARGE SCALE GENOMIC DNA]</scope>
    <source>
        <strain evidence="2 3">B2638</strain>
    </source>
</reference>
<dbReference type="PANTHER" id="PTHR22946">
    <property type="entry name" value="DIENELACTONE HYDROLASE DOMAIN-CONTAINING PROTEIN-RELATED"/>
    <property type="match status" value="1"/>
</dbReference>
<keyword evidence="2" id="KW-0378">Hydrolase</keyword>
<sequence>MEDFEPLLCMHRDIALKGILARPERDDVRGTVLMFPGATGPGPSFLKAMRELTGHGYLAIGIDMYGAGADISTPQAAGQHFAALMAAPELLRERAVAWFETVRGLPGTDPHRIAAIGYCFGGKCVLELARSGAAIACVTSCHGLLTTHAPARPHVVQAQIAVWSGARDPYAPAADLDALRAELDDAQACYQITLFSHAQHAFTDPDHDGFAEGIAYDPLAHRVAWAGTLALLAQTIG</sequence>
<dbReference type="SUPFAM" id="SSF53474">
    <property type="entry name" value="alpha/beta-Hydrolases"/>
    <property type="match status" value="1"/>
</dbReference>
<dbReference type="PANTHER" id="PTHR22946:SF0">
    <property type="entry name" value="DIENELACTONE HYDROLASE DOMAIN-CONTAINING PROTEIN"/>
    <property type="match status" value="1"/>
</dbReference>
<dbReference type="EMBL" id="JALHLG010000020">
    <property type="protein sequence ID" value="MCJ2187841.1"/>
    <property type="molecule type" value="Genomic_DNA"/>
</dbReference>
<dbReference type="Pfam" id="PF01738">
    <property type="entry name" value="DLH"/>
    <property type="match status" value="1"/>
</dbReference>